<evidence type="ECO:0000256" key="1">
    <source>
        <dbReference type="ARBA" id="ARBA00004141"/>
    </source>
</evidence>
<feature type="transmembrane region" description="Helical" evidence="10">
    <location>
        <begin position="184"/>
        <end position="205"/>
    </location>
</feature>
<keyword evidence="5" id="KW-0547">Nucleotide-binding</keyword>
<evidence type="ECO:0000256" key="3">
    <source>
        <dbReference type="ARBA" id="ARBA00022448"/>
    </source>
</evidence>
<proteinExistence type="inferred from homology"/>
<keyword evidence="7 10" id="KW-1133">Transmembrane helix</keyword>
<evidence type="ECO:0000256" key="6">
    <source>
        <dbReference type="ARBA" id="ARBA00022840"/>
    </source>
</evidence>
<comment type="subcellular location">
    <subcellularLocation>
        <location evidence="1">Membrane</location>
        <topology evidence="1">Multi-pass membrane protein</topology>
    </subcellularLocation>
</comment>
<name>A0A5C3N4L2_9AGAM</name>
<feature type="transmembrane region" description="Helical" evidence="10">
    <location>
        <begin position="80"/>
        <end position="99"/>
    </location>
</feature>
<keyword evidence="8 10" id="KW-0472">Membrane</keyword>
<feature type="transmembrane region" description="Helical" evidence="10">
    <location>
        <begin position="25"/>
        <end position="42"/>
    </location>
</feature>
<dbReference type="Proteomes" id="UP000305948">
    <property type="component" value="Unassembled WGS sequence"/>
</dbReference>
<dbReference type="OrthoDB" id="10255632at2759"/>
<keyword evidence="3" id="KW-0813">Transport</keyword>
<dbReference type="Pfam" id="PF00664">
    <property type="entry name" value="ABC_membrane"/>
    <property type="match status" value="1"/>
</dbReference>
<dbReference type="GO" id="GO:0016020">
    <property type="term" value="C:membrane"/>
    <property type="evidence" value="ECO:0007669"/>
    <property type="project" value="UniProtKB-SubCell"/>
</dbReference>
<dbReference type="InterPro" id="IPR019734">
    <property type="entry name" value="TPR_rpt"/>
</dbReference>
<sequence length="1066" mass="117733">MGLAVAIFVMQEASSLMSNHYYMRMMTVGVLIRTATIGLIFCKSLRLSGRARSQHSVGQITTMISTDTARLDRVGSMAHLLWTAPIQLAIGIGLLVGTLGYSALVGLRVLILSFPINTVFVGVMFTQHKKGVKITDKWVQLTNEVLQGIRLIKVYAWEAFYGHQLGKLRTAEVQTIRKVAMAQAAMIACMTFIPILAAILSFMTFPSVFRRPGQLSPDANDLGLEKLRRAAVKVVEGSTHSELDAPCKQGLIDLLVDIVAVLEHALEQGHVSTEILTPAFEMLFMLARCTLSISNPDTHTTAYEFLARGRRILSYCSSSLPDLDTATHANYVRCVSGAFYNMAGTLYQANRHASAVRFLQPGCELGTEVLWLRSEVRGIDVEPKQEESWRQLQEHMHKRWELLGVCYSKIGEHKLACDAFIQCIRAFSFSGVAFVQLAKSGPSGSAFEGTKDTKQLGTIIDRVTYAATWELFRGLGDVSLRSALSLHDSDVVGAVLERQIAGLDGSRWKEGVPQVIKALLEDALAVYEPRSRPIRRARVLLRCMEAWYYRNDVAAARHPDEDFGQDAGLVRFASQYLASARMWQMLHVHRLGDPRGITAIPRLLEEACEVLKPLADPIGHASPMKAKSPVVAKKVAASRPTRTVVKRTTGRRVVASRTARQDPATPPKLRKGAQGAPRTAKQELGTPPKPRKALGTTSTNMSQTMPSHPVPSGESVNVFDDFEKFFALLEMAAQLLGLLGQVPARVQILNAMRRLAEHHASDNRDGYVKACVDLAHEYVKLGKIRKAGRIYGQALTVVRSQQASEEAAILFLLRYAESLALADNMLRSSTSYCEAVGLQEALHLEEKRLATYERVKMRVGQLERAAIACSVFSAIQYARDDPSASVKGLLQSLRLWNRALESLARFQPPPPSTKTSTDDNPFDMTDVKEALPSPSDEKPQQPRRQPCRDSLEWCITHGLLATLFALTQAYFSRGSAREAEYFADQVLDLARALNAPVPVGRALAWKGEVQLHLSHLTEGCENLTQASDCLTDVLGPEAADIRCLRGDYHRLSAKPEDAQHLILLLK</sequence>
<evidence type="ECO:0000256" key="7">
    <source>
        <dbReference type="ARBA" id="ARBA00022989"/>
    </source>
</evidence>
<organism evidence="12 13">
    <name type="scientific">Heliocybe sulcata</name>
    <dbReference type="NCBI Taxonomy" id="5364"/>
    <lineage>
        <taxon>Eukaryota</taxon>
        <taxon>Fungi</taxon>
        <taxon>Dikarya</taxon>
        <taxon>Basidiomycota</taxon>
        <taxon>Agaricomycotina</taxon>
        <taxon>Agaricomycetes</taxon>
        <taxon>Gloeophyllales</taxon>
        <taxon>Gloeophyllaceae</taxon>
        <taxon>Heliocybe</taxon>
    </lineage>
</organism>
<dbReference type="EMBL" id="ML213510">
    <property type="protein sequence ID" value="TFK52052.1"/>
    <property type="molecule type" value="Genomic_DNA"/>
</dbReference>
<feature type="region of interest" description="Disordered" evidence="9">
    <location>
        <begin position="630"/>
        <end position="713"/>
    </location>
</feature>
<dbReference type="GO" id="GO:0005524">
    <property type="term" value="F:ATP binding"/>
    <property type="evidence" value="ECO:0007669"/>
    <property type="project" value="UniProtKB-KW"/>
</dbReference>
<dbReference type="InterPro" id="IPR011990">
    <property type="entry name" value="TPR-like_helical_dom_sf"/>
</dbReference>
<protein>
    <recommendedName>
        <fullName evidence="11">ABC transmembrane type-1 domain-containing protein</fullName>
    </recommendedName>
</protein>
<keyword evidence="4 10" id="KW-0812">Transmembrane</keyword>
<feature type="domain" description="ABC transmembrane type-1" evidence="11">
    <location>
        <begin position="1"/>
        <end position="202"/>
    </location>
</feature>
<evidence type="ECO:0000256" key="5">
    <source>
        <dbReference type="ARBA" id="ARBA00022741"/>
    </source>
</evidence>
<dbReference type="InterPro" id="IPR011527">
    <property type="entry name" value="ABC1_TM_dom"/>
</dbReference>
<dbReference type="STRING" id="5364.A0A5C3N4L2"/>
<reference evidence="12 13" key="1">
    <citation type="journal article" date="2019" name="Nat. Ecol. Evol.">
        <title>Megaphylogeny resolves global patterns of mushroom evolution.</title>
        <authorList>
            <person name="Varga T."/>
            <person name="Krizsan K."/>
            <person name="Foldi C."/>
            <person name="Dima B."/>
            <person name="Sanchez-Garcia M."/>
            <person name="Sanchez-Ramirez S."/>
            <person name="Szollosi G.J."/>
            <person name="Szarkandi J.G."/>
            <person name="Papp V."/>
            <person name="Albert L."/>
            <person name="Andreopoulos W."/>
            <person name="Angelini C."/>
            <person name="Antonin V."/>
            <person name="Barry K.W."/>
            <person name="Bougher N.L."/>
            <person name="Buchanan P."/>
            <person name="Buyck B."/>
            <person name="Bense V."/>
            <person name="Catcheside P."/>
            <person name="Chovatia M."/>
            <person name="Cooper J."/>
            <person name="Damon W."/>
            <person name="Desjardin D."/>
            <person name="Finy P."/>
            <person name="Geml J."/>
            <person name="Haridas S."/>
            <person name="Hughes K."/>
            <person name="Justo A."/>
            <person name="Karasinski D."/>
            <person name="Kautmanova I."/>
            <person name="Kiss B."/>
            <person name="Kocsube S."/>
            <person name="Kotiranta H."/>
            <person name="LaButti K.M."/>
            <person name="Lechner B.E."/>
            <person name="Liimatainen K."/>
            <person name="Lipzen A."/>
            <person name="Lukacs Z."/>
            <person name="Mihaltcheva S."/>
            <person name="Morgado L.N."/>
            <person name="Niskanen T."/>
            <person name="Noordeloos M.E."/>
            <person name="Ohm R.A."/>
            <person name="Ortiz-Santana B."/>
            <person name="Ovrebo C."/>
            <person name="Racz N."/>
            <person name="Riley R."/>
            <person name="Savchenko A."/>
            <person name="Shiryaev A."/>
            <person name="Soop K."/>
            <person name="Spirin V."/>
            <person name="Szebenyi C."/>
            <person name="Tomsovsky M."/>
            <person name="Tulloss R.E."/>
            <person name="Uehling J."/>
            <person name="Grigoriev I.V."/>
            <person name="Vagvolgyi C."/>
            <person name="Papp T."/>
            <person name="Martin F.M."/>
            <person name="Miettinen O."/>
            <person name="Hibbett D.S."/>
            <person name="Nagy L.G."/>
        </authorList>
    </citation>
    <scope>NUCLEOTIDE SEQUENCE [LARGE SCALE GENOMIC DNA]</scope>
    <source>
        <strain evidence="12 13">OMC1185</strain>
    </source>
</reference>
<dbReference type="SUPFAM" id="SSF48452">
    <property type="entry name" value="TPR-like"/>
    <property type="match status" value="2"/>
</dbReference>
<feature type="compositionally biased region" description="Basic and acidic residues" evidence="9">
    <location>
        <begin position="925"/>
        <end position="945"/>
    </location>
</feature>
<evidence type="ECO:0000256" key="2">
    <source>
        <dbReference type="ARBA" id="ARBA00009726"/>
    </source>
</evidence>
<evidence type="ECO:0000256" key="8">
    <source>
        <dbReference type="ARBA" id="ARBA00023136"/>
    </source>
</evidence>
<dbReference type="GO" id="GO:0140359">
    <property type="term" value="F:ABC-type transporter activity"/>
    <property type="evidence" value="ECO:0007669"/>
    <property type="project" value="InterPro"/>
</dbReference>
<gene>
    <name evidence="12" type="ORF">OE88DRAFT_1807932</name>
</gene>
<feature type="transmembrane region" description="Helical" evidence="10">
    <location>
        <begin position="105"/>
        <end position="125"/>
    </location>
</feature>
<dbReference type="AlphaFoldDB" id="A0A5C3N4L2"/>
<dbReference type="InterPro" id="IPR036640">
    <property type="entry name" value="ABC1_TM_sf"/>
</dbReference>
<evidence type="ECO:0000313" key="12">
    <source>
        <dbReference type="EMBL" id="TFK52052.1"/>
    </source>
</evidence>
<dbReference type="PANTHER" id="PTHR24223:SF456">
    <property type="entry name" value="MULTIDRUG RESISTANCE-ASSOCIATED PROTEIN LETHAL(2)03659"/>
    <property type="match status" value="1"/>
</dbReference>
<evidence type="ECO:0000313" key="13">
    <source>
        <dbReference type="Proteomes" id="UP000305948"/>
    </source>
</evidence>
<dbReference type="InterPro" id="IPR050173">
    <property type="entry name" value="ABC_transporter_C-like"/>
</dbReference>
<dbReference type="SUPFAM" id="SSF90123">
    <property type="entry name" value="ABC transporter transmembrane region"/>
    <property type="match status" value="1"/>
</dbReference>
<keyword evidence="13" id="KW-1185">Reference proteome</keyword>
<feature type="compositionally biased region" description="Low complexity" evidence="9">
    <location>
        <begin position="630"/>
        <end position="643"/>
    </location>
</feature>
<evidence type="ECO:0000256" key="10">
    <source>
        <dbReference type="SAM" id="Phobius"/>
    </source>
</evidence>
<comment type="similarity">
    <text evidence="2">Belongs to the ABC transporter superfamily. ABCC family. Conjugate transporter (TC 3.A.1.208) subfamily.</text>
</comment>
<feature type="compositionally biased region" description="Polar residues" evidence="9">
    <location>
        <begin position="695"/>
        <end position="706"/>
    </location>
</feature>
<dbReference type="Gene3D" id="1.20.1560.10">
    <property type="entry name" value="ABC transporter type 1, transmembrane domain"/>
    <property type="match status" value="1"/>
</dbReference>
<evidence type="ECO:0000256" key="9">
    <source>
        <dbReference type="SAM" id="MobiDB-lite"/>
    </source>
</evidence>
<dbReference type="CDD" id="cd18597">
    <property type="entry name" value="ABC_6TM_YOR1_D1_like"/>
    <property type="match status" value="1"/>
</dbReference>
<keyword evidence="6" id="KW-0067">ATP-binding</keyword>
<dbReference type="PANTHER" id="PTHR24223">
    <property type="entry name" value="ATP-BINDING CASSETTE SUB-FAMILY C"/>
    <property type="match status" value="1"/>
</dbReference>
<accession>A0A5C3N4L2</accession>
<dbReference type="PROSITE" id="PS50929">
    <property type="entry name" value="ABC_TM1F"/>
    <property type="match status" value="1"/>
</dbReference>
<evidence type="ECO:0000259" key="11">
    <source>
        <dbReference type="PROSITE" id="PS50929"/>
    </source>
</evidence>
<evidence type="ECO:0000256" key="4">
    <source>
        <dbReference type="ARBA" id="ARBA00022692"/>
    </source>
</evidence>
<feature type="region of interest" description="Disordered" evidence="9">
    <location>
        <begin position="905"/>
        <end position="945"/>
    </location>
</feature>
<dbReference type="SMART" id="SM00028">
    <property type="entry name" value="TPR"/>
    <property type="match status" value="3"/>
</dbReference>